<feature type="transmembrane region" description="Helical" evidence="8">
    <location>
        <begin position="93"/>
        <end position="116"/>
    </location>
</feature>
<dbReference type="AlphaFoldDB" id="A0A9N9WEN2"/>
<organism evidence="10 11">
    <name type="scientific">Diatraea saccharalis</name>
    <name type="common">sugarcane borer</name>
    <dbReference type="NCBI Taxonomy" id="40085"/>
    <lineage>
        <taxon>Eukaryota</taxon>
        <taxon>Metazoa</taxon>
        <taxon>Ecdysozoa</taxon>
        <taxon>Arthropoda</taxon>
        <taxon>Hexapoda</taxon>
        <taxon>Insecta</taxon>
        <taxon>Pterygota</taxon>
        <taxon>Neoptera</taxon>
        <taxon>Endopterygota</taxon>
        <taxon>Lepidoptera</taxon>
        <taxon>Glossata</taxon>
        <taxon>Ditrysia</taxon>
        <taxon>Pyraloidea</taxon>
        <taxon>Crambidae</taxon>
        <taxon>Crambinae</taxon>
        <taxon>Diatraea</taxon>
    </lineage>
</organism>
<dbReference type="PROSITE" id="PS00217">
    <property type="entry name" value="SUGAR_TRANSPORT_2"/>
    <property type="match status" value="1"/>
</dbReference>
<dbReference type="GO" id="GO:0022857">
    <property type="term" value="F:transmembrane transporter activity"/>
    <property type="evidence" value="ECO:0007669"/>
    <property type="project" value="InterPro"/>
</dbReference>
<feature type="transmembrane region" description="Helical" evidence="8">
    <location>
        <begin position="12"/>
        <end position="33"/>
    </location>
</feature>
<proteinExistence type="inferred from homology"/>
<dbReference type="Gene3D" id="1.20.1250.20">
    <property type="entry name" value="MFS general substrate transporter like domains"/>
    <property type="match status" value="2"/>
</dbReference>
<reference evidence="10" key="1">
    <citation type="submission" date="2021-12" db="EMBL/GenBank/DDBJ databases">
        <authorList>
            <person name="King R."/>
        </authorList>
    </citation>
    <scope>NUCLEOTIDE SEQUENCE</scope>
</reference>
<keyword evidence="7" id="KW-0012">Acyltransferase</keyword>
<reference evidence="10" key="2">
    <citation type="submission" date="2022-10" db="EMBL/GenBank/DDBJ databases">
        <authorList>
            <consortium name="ENA_rothamsted_submissions"/>
            <consortium name="culmorum"/>
            <person name="King R."/>
        </authorList>
    </citation>
    <scope>NUCLEOTIDE SEQUENCE</scope>
</reference>
<evidence type="ECO:0000256" key="5">
    <source>
        <dbReference type="ARBA" id="ARBA00022989"/>
    </source>
</evidence>
<dbReference type="InterPro" id="IPR005829">
    <property type="entry name" value="Sugar_transporter_CS"/>
</dbReference>
<evidence type="ECO:0000256" key="2">
    <source>
        <dbReference type="ARBA" id="ARBA00008655"/>
    </source>
</evidence>
<gene>
    <name evidence="10" type="ORF">DIATSA_LOCUS5572</name>
</gene>
<sequence length="398" mass="46342">MSSFLPDYWSFTAVRTILGLAVGGIMVIGFVIVMEYVGNQYRDVVAALYHVPFTLGYMKMFPTVVRNAAIGLSSMMARLGSMIAPFIAGFRPYGQWCAPLAFGIFPLISAVLCVFLPETKNCELMMNVEEGEAFAKRQREQRALFQCCCNTQLHHYGDYVNPDENTIVILNHRTRIDWNYLWIGLYHATQDPDAEVCSCKENKVLREKRDILDVISRGKSKIKFVLKDELKIVPGLGWIMQLNYFLYLKRNWQEDRLNFTQFADYYEKMGSRYRLILFPEGTDLSEENQRRSEKYAATNNLTAYKFVLHPRTTGWVELCLRLRSAGLASVYDVTVAYDAPAQTEIALMRGRRPKNVYFYFKRYPIEELPQEEHDLRVWLNQRWKEKESSLRHFHAEGK</sequence>
<evidence type="ECO:0000313" key="10">
    <source>
        <dbReference type="EMBL" id="CAG9787710.1"/>
    </source>
</evidence>
<dbReference type="GO" id="GO:0016020">
    <property type="term" value="C:membrane"/>
    <property type="evidence" value="ECO:0007669"/>
    <property type="project" value="UniProtKB-SubCell"/>
</dbReference>
<evidence type="ECO:0000256" key="7">
    <source>
        <dbReference type="ARBA" id="ARBA00023315"/>
    </source>
</evidence>
<keyword evidence="11" id="KW-1185">Reference proteome</keyword>
<dbReference type="PANTHER" id="PTHR10983:SF16">
    <property type="entry name" value="LYSOCARDIOLIPIN ACYLTRANSFERASE 1"/>
    <property type="match status" value="1"/>
</dbReference>
<dbReference type="SMART" id="SM00563">
    <property type="entry name" value="PlsC"/>
    <property type="match status" value="1"/>
</dbReference>
<keyword evidence="4 8" id="KW-0812">Transmembrane</keyword>
<dbReference type="InterPro" id="IPR036259">
    <property type="entry name" value="MFS_trans_sf"/>
</dbReference>
<evidence type="ECO:0000259" key="9">
    <source>
        <dbReference type="SMART" id="SM00563"/>
    </source>
</evidence>
<dbReference type="GO" id="GO:0016746">
    <property type="term" value="F:acyltransferase activity"/>
    <property type="evidence" value="ECO:0007669"/>
    <property type="project" value="UniProtKB-KW"/>
</dbReference>
<keyword evidence="5 8" id="KW-1133">Transmembrane helix</keyword>
<dbReference type="Pfam" id="PF16076">
    <property type="entry name" value="Acyltransf_C"/>
    <property type="match status" value="1"/>
</dbReference>
<keyword evidence="3" id="KW-0808">Transferase</keyword>
<feature type="transmembrane region" description="Helical" evidence="8">
    <location>
        <begin position="68"/>
        <end position="87"/>
    </location>
</feature>
<dbReference type="Proteomes" id="UP001153714">
    <property type="component" value="Chromosome 18"/>
</dbReference>
<dbReference type="CDD" id="cd07990">
    <property type="entry name" value="LPLAT_LCLAT1-like"/>
    <property type="match status" value="1"/>
</dbReference>
<evidence type="ECO:0000256" key="1">
    <source>
        <dbReference type="ARBA" id="ARBA00004141"/>
    </source>
</evidence>
<dbReference type="SUPFAM" id="SSF103473">
    <property type="entry name" value="MFS general substrate transporter"/>
    <property type="match status" value="1"/>
</dbReference>
<comment type="similarity">
    <text evidence="2">Belongs to the 1-acyl-sn-glycerol-3-phosphate acyltransferase family.</text>
</comment>
<comment type="subcellular location">
    <subcellularLocation>
        <location evidence="1">Membrane</location>
        <topology evidence="1">Multi-pass membrane protein</topology>
    </subcellularLocation>
</comment>
<keyword evidence="6 8" id="KW-0472">Membrane</keyword>
<name>A0A9N9WEN2_9NEOP</name>
<dbReference type="PANTHER" id="PTHR10983">
    <property type="entry name" value="1-ACYLGLYCEROL-3-PHOSPHATE ACYLTRANSFERASE-RELATED"/>
    <property type="match status" value="1"/>
</dbReference>
<dbReference type="GO" id="GO:0036149">
    <property type="term" value="P:phosphatidylinositol acyl-chain remodeling"/>
    <property type="evidence" value="ECO:0007669"/>
    <property type="project" value="TreeGrafter"/>
</dbReference>
<protein>
    <recommendedName>
        <fullName evidence="9">Phospholipid/glycerol acyltransferase domain-containing protein</fullName>
    </recommendedName>
</protein>
<feature type="domain" description="Phospholipid/glycerol acyltransferase" evidence="9">
    <location>
        <begin position="166"/>
        <end position="316"/>
    </location>
</feature>
<dbReference type="EMBL" id="OU893349">
    <property type="protein sequence ID" value="CAG9787710.1"/>
    <property type="molecule type" value="Genomic_DNA"/>
</dbReference>
<accession>A0A9N9WEN2</accession>
<dbReference type="OrthoDB" id="186786at2759"/>
<dbReference type="Pfam" id="PF01553">
    <property type="entry name" value="Acyltransferase"/>
    <property type="match status" value="1"/>
</dbReference>
<evidence type="ECO:0000313" key="11">
    <source>
        <dbReference type="Proteomes" id="UP001153714"/>
    </source>
</evidence>
<dbReference type="GO" id="GO:0005783">
    <property type="term" value="C:endoplasmic reticulum"/>
    <property type="evidence" value="ECO:0007669"/>
    <property type="project" value="TreeGrafter"/>
</dbReference>
<evidence type="ECO:0000256" key="8">
    <source>
        <dbReference type="SAM" id="Phobius"/>
    </source>
</evidence>
<dbReference type="InterPro" id="IPR002123">
    <property type="entry name" value="Plipid/glycerol_acylTrfase"/>
</dbReference>
<evidence type="ECO:0000256" key="3">
    <source>
        <dbReference type="ARBA" id="ARBA00022679"/>
    </source>
</evidence>
<evidence type="ECO:0000256" key="6">
    <source>
        <dbReference type="ARBA" id="ARBA00023136"/>
    </source>
</evidence>
<evidence type="ECO:0000256" key="4">
    <source>
        <dbReference type="ARBA" id="ARBA00022692"/>
    </source>
</evidence>
<dbReference type="InterPro" id="IPR032098">
    <property type="entry name" value="Acyltransf_C"/>
</dbReference>